<proteinExistence type="predicted"/>
<accession>A0A317WWR1</accession>
<dbReference type="VEuPathDB" id="FungiDB:BO70DRAFT_163617"/>
<sequence length="390" mass="43428">MSEWSHDMAESSGDEVESVTRSTSVESDNAVAGESAMDESLKRLHDIGGFGNQNEWKTMHVSINLAGKSDFMDPPEDLVLNASCVGHRASQGVLRTAYIGMAIGLINFVVAFDVPPPPTQPDEEPTPTIVQQCIDLYVNKSFEKLIRFLVPTCNPLFEEKLADPPTTLESVLERGLVSIRITSADEETVIFEPYPEVFPEKERIDWVSLKGDLVNVPVFELSEVENFRIGGNGHVYQVSIKGKTFLYKPAKALGPLAREISMLQKVVGCSLRVPKVEGILGINTKYSGILITFIPSSFTLSHWTAFEASVAERQKWYDQVSETIRILHKNDCCWGDAKDENIVIDKNRDAWLVDFEGGYSPGWVDVELRNTFAGDLQALSRLPRSLRLCD</sequence>
<keyword evidence="3" id="KW-1185">Reference proteome</keyword>
<gene>
    <name evidence="2" type="ORF">BO70DRAFT_163617</name>
</gene>
<dbReference type="Gene3D" id="1.10.510.10">
    <property type="entry name" value="Transferase(Phosphotransferase) domain 1"/>
    <property type="match status" value="1"/>
</dbReference>
<organism evidence="2 3">
    <name type="scientific">Aspergillus heteromorphus CBS 117.55</name>
    <dbReference type="NCBI Taxonomy" id="1448321"/>
    <lineage>
        <taxon>Eukaryota</taxon>
        <taxon>Fungi</taxon>
        <taxon>Dikarya</taxon>
        <taxon>Ascomycota</taxon>
        <taxon>Pezizomycotina</taxon>
        <taxon>Eurotiomycetes</taxon>
        <taxon>Eurotiomycetidae</taxon>
        <taxon>Eurotiales</taxon>
        <taxon>Aspergillaceae</taxon>
        <taxon>Aspergillus</taxon>
        <taxon>Aspergillus subgen. Circumdati</taxon>
    </lineage>
</organism>
<dbReference type="AlphaFoldDB" id="A0A317WWR1"/>
<dbReference type="OrthoDB" id="4062651at2759"/>
<dbReference type="RefSeq" id="XP_025402435.1">
    <property type="nucleotide sequence ID" value="XM_025538305.1"/>
</dbReference>
<dbReference type="Proteomes" id="UP000247233">
    <property type="component" value="Unassembled WGS sequence"/>
</dbReference>
<protein>
    <recommendedName>
        <fullName evidence="4">Protein kinase domain-containing protein</fullName>
    </recommendedName>
</protein>
<dbReference type="InterPro" id="IPR011009">
    <property type="entry name" value="Kinase-like_dom_sf"/>
</dbReference>
<evidence type="ECO:0000313" key="2">
    <source>
        <dbReference type="EMBL" id="PWY89248.1"/>
    </source>
</evidence>
<evidence type="ECO:0000313" key="3">
    <source>
        <dbReference type="Proteomes" id="UP000247233"/>
    </source>
</evidence>
<reference evidence="2 3" key="1">
    <citation type="submission" date="2016-12" db="EMBL/GenBank/DDBJ databases">
        <title>The genomes of Aspergillus section Nigri reveals drivers in fungal speciation.</title>
        <authorList>
            <consortium name="DOE Joint Genome Institute"/>
            <person name="Vesth T.C."/>
            <person name="Nybo J."/>
            <person name="Theobald S."/>
            <person name="Brandl J."/>
            <person name="Frisvad J.C."/>
            <person name="Nielsen K.F."/>
            <person name="Lyhne E.K."/>
            <person name="Kogle M.E."/>
            <person name="Kuo A."/>
            <person name="Riley R."/>
            <person name="Clum A."/>
            <person name="Nolan M."/>
            <person name="Lipzen A."/>
            <person name="Salamov A."/>
            <person name="Henrissat B."/>
            <person name="Wiebenga A."/>
            <person name="De Vries R.P."/>
            <person name="Grigoriev I.V."/>
            <person name="Mortensen U.H."/>
            <person name="Andersen M.R."/>
            <person name="Baker S.E."/>
        </authorList>
    </citation>
    <scope>NUCLEOTIDE SEQUENCE [LARGE SCALE GENOMIC DNA]</scope>
    <source>
        <strain evidence="2 3">CBS 117.55</strain>
    </source>
</reference>
<evidence type="ECO:0008006" key="4">
    <source>
        <dbReference type="Google" id="ProtNLM"/>
    </source>
</evidence>
<feature type="region of interest" description="Disordered" evidence="1">
    <location>
        <begin position="1"/>
        <end position="35"/>
    </location>
</feature>
<dbReference type="EMBL" id="MSFL01000004">
    <property type="protein sequence ID" value="PWY89248.1"/>
    <property type="molecule type" value="Genomic_DNA"/>
</dbReference>
<dbReference type="GeneID" id="37060542"/>
<dbReference type="SUPFAM" id="SSF56112">
    <property type="entry name" value="Protein kinase-like (PK-like)"/>
    <property type="match status" value="1"/>
</dbReference>
<name>A0A317WWR1_9EURO</name>
<evidence type="ECO:0000256" key="1">
    <source>
        <dbReference type="SAM" id="MobiDB-lite"/>
    </source>
</evidence>
<comment type="caution">
    <text evidence="2">The sequence shown here is derived from an EMBL/GenBank/DDBJ whole genome shotgun (WGS) entry which is preliminary data.</text>
</comment>